<sequence length="83" mass="9389">MPLHGFEKMAKLGWLRMESLPVVLAGVQWHDIGSLNPPPPEFKPFSCLSLLSSWNYRCVPPLPTNFLCIFSRDGISTCWPGWS</sequence>
<dbReference type="Ensembl" id="ENSPANT00000081832.1">
    <property type="protein sequence ID" value="ENSPANP00000050479.1"/>
    <property type="gene ID" value="ENSPANG00000038370.1"/>
</dbReference>
<keyword evidence="2" id="KW-1185">Reference proteome</keyword>
<dbReference type="GeneTree" id="ENSGT00940000161627"/>
<dbReference type="Proteomes" id="UP000028761">
    <property type="component" value="Chromosome 5"/>
</dbReference>
<reference evidence="1 2" key="1">
    <citation type="submission" date="2012-03" db="EMBL/GenBank/DDBJ databases">
        <title>Whole Genome Assembly of Papio anubis.</title>
        <authorList>
            <person name="Liu Y.L."/>
            <person name="Abraham K.A."/>
            <person name="Akbar H.A."/>
            <person name="Ali S.A."/>
            <person name="Anosike U.A."/>
            <person name="Aqrawi P.A."/>
            <person name="Arias F.A."/>
            <person name="Attaway T.A."/>
            <person name="Awwad R.A."/>
            <person name="Babu C.B."/>
            <person name="Bandaranaike D.B."/>
            <person name="Battles P.B."/>
            <person name="Bell A.B."/>
            <person name="Beltran B.B."/>
            <person name="Berhane-Mersha D.B."/>
            <person name="Bess C.B."/>
            <person name="Bickham C.B."/>
            <person name="Bolden T.B."/>
            <person name="Carter K.C."/>
            <person name="Chau D.C."/>
            <person name="Chavez A.C."/>
            <person name="Clerc-Blankenburg K.C."/>
            <person name="Coyle M.C."/>
            <person name="Dao M.D."/>
            <person name="Davila M.L.D."/>
            <person name="Davy-Carroll L.D."/>
            <person name="Denson S.D."/>
            <person name="Dinh H.D."/>
            <person name="Fernandez S.F."/>
            <person name="Fernando P.F."/>
            <person name="Forbes L.F."/>
            <person name="Francis C.F."/>
            <person name="Francisco L.F."/>
            <person name="Fu Q.F."/>
            <person name="Garcia-Iii R.G."/>
            <person name="Garrett T.G."/>
            <person name="Gross S.G."/>
            <person name="Gubbala S.G."/>
            <person name="Hirani K.H."/>
            <person name="Hogues M.H."/>
            <person name="Hollins B.H."/>
            <person name="Jackson L.J."/>
            <person name="Javaid M.J."/>
            <person name="Jhangiani S.J."/>
            <person name="Johnson A.J."/>
            <person name="Johnson B.J."/>
            <person name="Jones J.J."/>
            <person name="Joshi V.J."/>
            <person name="Kalu J.K."/>
            <person name="Khan N.K."/>
            <person name="Korchina V.K."/>
            <person name="Kovar C.K."/>
            <person name="Lago L.L."/>
            <person name="Lara F.L."/>
            <person name="Le T.-K.L."/>
            <person name="Lee S.L."/>
            <person name="Legall-Iii F.L."/>
            <person name="Lemon S.L."/>
            <person name="Liu J.L."/>
            <person name="Liu Y.-S.L."/>
            <person name="Liyanage D.L."/>
            <person name="Lopez J.L."/>
            <person name="Lorensuhewa L.L."/>
            <person name="Mata R.M."/>
            <person name="Mathew T.M."/>
            <person name="Mercado C.M."/>
            <person name="Mercado I.M."/>
            <person name="Morales K.M."/>
            <person name="Morgan M.M."/>
            <person name="Munidasa M.M."/>
            <person name="Ngo D.N."/>
            <person name="Nguyen L.N."/>
            <person name="Nguyen T.N."/>
            <person name="Nguyen N.N."/>
            <person name="Obregon M.O."/>
            <person name="Okwuonu G.O."/>
            <person name="Ongeri F.O."/>
            <person name="Onwere C.O."/>
            <person name="Osifeso I.O."/>
            <person name="Parra A.P."/>
            <person name="Patil S.P."/>
            <person name="Perez A.P."/>
            <person name="Perez Y.P."/>
            <person name="Pham C.P."/>
            <person name="Pu L.-L.P."/>
            <person name="Puazo M.P."/>
            <person name="Quiroz J.Q."/>
            <person name="Rouhana J.R."/>
            <person name="Ruiz M.R."/>
            <person name="Ruiz S.-J.R."/>
            <person name="Saada N.S."/>
            <person name="Santibanez J.S."/>
            <person name="Scheel M.S."/>
            <person name="Schneider B.S."/>
            <person name="Simmons D.S."/>
            <person name="Sisson I.S."/>
            <person name="Tang L.-Y.T."/>
            <person name="Thornton R.T."/>
            <person name="Tisius J.T."/>
            <person name="Toledanes G.T."/>
            <person name="Trejos Z.T."/>
            <person name="Usmani K.U."/>
            <person name="Varghese R.V."/>
            <person name="Vattathil S.V."/>
            <person name="Vee V.V."/>
            <person name="Walker D.W."/>
            <person name="Weissenberger G.W."/>
            <person name="White C.W."/>
            <person name="Williams A.W."/>
            <person name="Woodworth J.W."/>
            <person name="Wright R.W."/>
            <person name="Zhu Y.Z."/>
            <person name="Han Y.H."/>
            <person name="Newsham I.N."/>
            <person name="Nazareth L.N."/>
            <person name="Worley K.W."/>
            <person name="Muzny D.M."/>
            <person name="Rogers J.R."/>
            <person name="Gibbs R.G."/>
        </authorList>
    </citation>
    <scope>NUCLEOTIDE SEQUENCE [LARGE SCALE GENOMIC DNA]</scope>
</reference>
<reference evidence="1" key="2">
    <citation type="submission" date="2025-08" db="UniProtKB">
        <authorList>
            <consortium name="Ensembl"/>
        </authorList>
    </citation>
    <scope>IDENTIFICATION</scope>
</reference>
<accession>A0A8I5NB27</accession>
<dbReference type="OMA" id="RIYRAQW"/>
<protein>
    <submittedName>
        <fullName evidence="1">Uncharacterized protein</fullName>
    </submittedName>
</protein>
<dbReference type="PANTHER" id="PTHR46254">
    <property type="entry name" value="PROTEIN GVQW1-RELATED"/>
    <property type="match status" value="1"/>
</dbReference>
<reference evidence="1" key="3">
    <citation type="submission" date="2025-09" db="UniProtKB">
        <authorList>
            <consortium name="Ensembl"/>
        </authorList>
    </citation>
    <scope>IDENTIFICATION</scope>
</reference>
<name>A0A8I5NB27_PAPAN</name>
<evidence type="ECO:0000313" key="1">
    <source>
        <dbReference type="Ensembl" id="ENSPANP00000050479.1"/>
    </source>
</evidence>
<evidence type="ECO:0000313" key="2">
    <source>
        <dbReference type="Proteomes" id="UP000028761"/>
    </source>
</evidence>
<organism evidence="1 2">
    <name type="scientific">Papio anubis</name>
    <name type="common">Olive baboon</name>
    <dbReference type="NCBI Taxonomy" id="9555"/>
    <lineage>
        <taxon>Eukaryota</taxon>
        <taxon>Metazoa</taxon>
        <taxon>Chordata</taxon>
        <taxon>Craniata</taxon>
        <taxon>Vertebrata</taxon>
        <taxon>Euteleostomi</taxon>
        <taxon>Mammalia</taxon>
        <taxon>Eutheria</taxon>
        <taxon>Euarchontoglires</taxon>
        <taxon>Primates</taxon>
        <taxon>Haplorrhini</taxon>
        <taxon>Catarrhini</taxon>
        <taxon>Cercopithecidae</taxon>
        <taxon>Cercopithecinae</taxon>
        <taxon>Papio</taxon>
    </lineage>
</organism>
<proteinExistence type="predicted"/>
<dbReference type="AlphaFoldDB" id="A0A8I5NB27"/>